<feature type="region of interest" description="Disordered" evidence="1">
    <location>
        <begin position="77"/>
        <end position="115"/>
    </location>
</feature>
<keyword evidence="4" id="KW-1185">Reference proteome</keyword>
<organism evidence="3 4">
    <name type="scientific">Syntrophus gentianae</name>
    <dbReference type="NCBI Taxonomy" id="43775"/>
    <lineage>
        <taxon>Bacteria</taxon>
        <taxon>Pseudomonadati</taxon>
        <taxon>Thermodesulfobacteriota</taxon>
        <taxon>Syntrophia</taxon>
        <taxon>Syntrophales</taxon>
        <taxon>Syntrophaceae</taxon>
        <taxon>Syntrophus</taxon>
    </lineage>
</organism>
<evidence type="ECO:0000256" key="2">
    <source>
        <dbReference type="SAM" id="Phobius"/>
    </source>
</evidence>
<dbReference type="EMBL" id="FOBS01000001">
    <property type="protein sequence ID" value="SEL95379.1"/>
    <property type="molecule type" value="Genomic_DNA"/>
</dbReference>
<name>A0A1H7UEZ3_9BACT</name>
<keyword evidence="2" id="KW-1133">Transmembrane helix</keyword>
<dbReference type="OrthoDB" id="5522210at2"/>
<sequence length="154" mass="17355">MQVFSTTNDKFFSILKSIFVISLPFLWMCVSLESGFSGEIARHGSETFRCENDLVSLGDGMADVMLRCGEPTYRHATGVRGKARTSTRKSAKSSKGISNDESHSRKRTQTAQRTEYKEQVTETWYYNRGPNDFVYSLSFEGGILTKIVQGKRGK</sequence>
<dbReference type="STRING" id="43775.SAMN04489760_101140"/>
<evidence type="ECO:0008006" key="5">
    <source>
        <dbReference type="Google" id="ProtNLM"/>
    </source>
</evidence>
<gene>
    <name evidence="3" type="ORF">SAMN04489760_101140</name>
</gene>
<feature type="compositionally biased region" description="Basic residues" evidence="1">
    <location>
        <begin position="81"/>
        <end position="92"/>
    </location>
</feature>
<dbReference type="Pfam" id="PF11006">
    <property type="entry name" value="DUF2845"/>
    <property type="match status" value="1"/>
</dbReference>
<dbReference type="RefSeq" id="WP_093881854.1">
    <property type="nucleotide sequence ID" value="NZ_FOBS01000001.1"/>
</dbReference>
<keyword evidence="2" id="KW-0812">Transmembrane</keyword>
<proteinExistence type="predicted"/>
<evidence type="ECO:0000256" key="1">
    <source>
        <dbReference type="SAM" id="MobiDB-lite"/>
    </source>
</evidence>
<dbReference type="Proteomes" id="UP000198744">
    <property type="component" value="Unassembled WGS sequence"/>
</dbReference>
<dbReference type="InterPro" id="IPR021268">
    <property type="entry name" value="DUF2845"/>
</dbReference>
<protein>
    <recommendedName>
        <fullName evidence="5">DUF2845 domain-containing protein</fullName>
    </recommendedName>
</protein>
<evidence type="ECO:0000313" key="4">
    <source>
        <dbReference type="Proteomes" id="UP000198744"/>
    </source>
</evidence>
<accession>A0A1H7UEZ3</accession>
<dbReference type="AlphaFoldDB" id="A0A1H7UEZ3"/>
<feature type="transmembrane region" description="Helical" evidence="2">
    <location>
        <begin position="12"/>
        <end position="32"/>
    </location>
</feature>
<reference evidence="3 4" key="1">
    <citation type="submission" date="2016-10" db="EMBL/GenBank/DDBJ databases">
        <authorList>
            <person name="de Groot N.N."/>
        </authorList>
    </citation>
    <scope>NUCLEOTIDE SEQUENCE [LARGE SCALE GENOMIC DNA]</scope>
    <source>
        <strain evidence="3 4">DSM 8423</strain>
    </source>
</reference>
<evidence type="ECO:0000313" key="3">
    <source>
        <dbReference type="EMBL" id="SEL95379.1"/>
    </source>
</evidence>
<keyword evidence="2" id="KW-0472">Membrane</keyword>